<dbReference type="EMBL" id="JBCGDC010000054">
    <property type="protein sequence ID" value="MFB6395258.1"/>
    <property type="molecule type" value="Genomic_DNA"/>
</dbReference>
<reference evidence="1 2" key="1">
    <citation type="submission" date="2024-04" db="EMBL/GenBank/DDBJ databases">
        <title>Polymorphospora sp. isolated from Baiyangdian Lake in Xiong'an New Area.</title>
        <authorList>
            <person name="Zhang X."/>
            <person name="Liu J."/>
        </authorList>
    </citation>
    <scope>NUCLEOTIDE SEQUENCE [LARGE SCALE GENOMIC DNA]</scope>
    <source>
        <strain evidence="1 2">2-325</strain>
    </source>
</reference>
<keyword evidence="2" id="KW-1185">Reference proteome</keyword>
<comment type="caution">
    <text evidence="1">The sequence shown here is derived from an EMBL/GenBank/DDBJ whole genome shotgun (WGS) entry which is preliminary data.</text>
</comment>
<accession>A0ABV5CTB5</accession>
<sequence length="174" mass="18337">MSEAGAPVDATPAAGMWITTVPMEDADGLNLVLGVDIQGGPGERIVSALLGYGHEGEEGVFYLLPDDLLARCERVGDRVSVRLLAWPTVIERTLRSRDDELAATAAGLPPDEIGDGRVTLLHREIRTDTDFIVGVGPDDMPPVLIIDHVGPATLPELFASFEDGEAGIAVVNAG</sequence>
<evidence type="ECO:0000313" key="2">
    <source>
        <dbReference type="Proteomes" id="UP001582793"/>
    </source>
</evidence>
<name>A0ABV5CTB5_9ACTN</name>
<proteinExistence type="predicted"/>
<protein>
    <submittedName>
        <fullName evidence="1">Uncharacterized protein</fullName>
    </submittedName>
</protein>
<dbReference type="Proteomes" id="UP001582793">
    <property type="component" value="Unassembled WGS sequence"/>
</dbReference>
<gene>
    <name evidence="1" type="ORF">AAFH96_19405</name>
</gene>
<organism evidence="1 2">
    <name type="scientific">Polymorphospora lycopeni</name>
    <dbReference type="NCBI Taxonomy" id="3140240"/>
    <lineage>
        <taxon>Bacteria</taxon>
        <taxon>Bacillati</taxon>
        <taxon>Actinomycetota</taxon>
        <taxon>Actinomycetes</taxon>
        <taxon>Micromonosporales</taxon>
        <taxon>Micromonosporaceae</taxon>
        <taxon>Polymorphospora</taxon>
    </lineage>
</organism>
<evidence type="ECO:0000313" key="1">
    <source>
        <dbReference type="EMBL" id="MFB6395258.1"/>
    </source>
</evidence>
<dbReference type="RefSeq" id="WP_375735145.1">
    <property type="nucleotide sequence ID" value="NZ_JBCGDC010000054.1"/>
</dbReference>